<evidence type="ECO:0000256" key="5">
    <source>
        <dbReference type="HAMAP-Rule" id="MF_00013"/>
    </source>
</evidence>
<feature type="active site" description="Acyl-thioester intermediate" evidence="5 7">
    <location>
        <position position="180"/>
    </location>
</feature>
<evidence type="ECO:0000256" key="3">
    <source>
        <dbReference type="ARBA" id="ARBA00023315"/>
    </source>
</evidence>
<dbReference type="CDD" id="cd16444">
    <property type="entry name" value="LipB"/>
    <property type="match status" value="1"/>
</dbReference>
<evidence type="ECO:0000256" key="1">
    <source>
        <dbReference type="ARBA" id="ARBA00004821"/>
    </source>
</evidence>
<dbReference type="UniPathway" id="UPA00538">
    <property type="reaction ID" value="UER00592"/>
</dbReference>
<feature type="binding site" evidence="5 8">
    <location>
        <begin position="79"/>
        <end position="86"/>
    </location>
    <ligand>
        <name>substrate</name>
    </ligand>
</feature>
<keyword evidence="11" id="KW-0436">Ligase</keyword>
<evidence type="ECO:0000313" key="11">
    <source>
        <dbReference type="EMBL" id="EFO79544.1"/>
    </source>
</evidence>
<dbReference type="NCBIfam" id="NF010925">
    <property type="entry name" value="PRK14345.1"/>
    <property type="match status" value="1"/>
</dbReference>
<dbReference type="PROSITE" id="PS01313">
    <property type="entry name" value="LIPB"/>
    <property type="match status" value="1"/>
</dbReference>
<comment type="catalytic activity">
    <reaction evidence="5 6">
        <text>octanoyl-[ACP] + L-lysyl-[protein] = N(6)-octanoyl-L-lysyl-[protein] + holo-[ACP] + H(+)</text>
        <dbReference type="Rhea" id="RHEA:17665"/>
        <dbReference type="Rhea" id="RHEA-COMP:9636"/>
        <dbReference type="Rhea" id="RHEA-COMP:9685"/>
        <dbReference type="Rhea" id="RHEA-COMP:9752"/>
        <dbReference type="Rhea" id="RHEA-COMP:9928"/>
        <dbReference type="ChEBI" id="CHEBI:15378"/>
        <dbReference type="ChEBI" id="CHEBI:29969"/>
        <dbReference type="ChEBI" id="CHEBI:64479"/>
        <dbReference type="ChEBI" id="CHEBI:78463"/>
        <dbReference type="ChEBI" id="CHEBI:78809"/>
        <dbReference type="EC" id="2.3.1.181"/>
    </reaction>
</comment>
<evidence type="ECO:0000256" key="9">
    <source>
        <dbReference type="PIRSR" id="PIRSR016262-3"/>
    </source>
</evidence>
<keyword evidence="2 5" id="KW-0808">Transferase</keyword>
<feature type="domain" description="BPL/LPL catalytic" evidence="10">
    <location>
        <begin position="34"/>
        <end position="219"/>
    </location>
</feature>
<dbReference type="AlphaFoldDB" id="E1IH69"/>
<dbReference type="Proteomes" id="UP000054010">
    <property type="component" value="Unassembled WGS sequence"/>
</dbReference>
<dbReference type="PANTHER" id="PTHR10993">
    <property type="entry name" value="OCTANOYLTRANSFERASE"/>
    <property type="match status" value="1"/>
</dbReference>
<evidence type="ECO:0000256" key="4">
    <source>
        <dbReference type="ARBA" id="ARBA00024732"/>
    </source>
</evidence>
<dbReference type="GO" id="GO:0005737">
    <property type="term" value="C:cytoplasm"/>
    <property type="evidence" value="ECO:0007669"/>
    <property type="project" value="UniProtKB-SubCell"/>
</dbReference>
<reference evidence="11 12" key="1">
    <citation type="journal article" date="2011" name="J. Bacteriol.">
        <title>Draft genome sequence of the anoxygenic filamentous phototrophic bacterium Oscillochloris trichoides subsp. DG-6.</title>
        <authorList>
            <person name="Kuznetsov B.B."/>
            <person name="Ivanovsky R.N."/>
            <person name="Keppen O.I."/>
            <person name="Sukhacheva M.V."/>
            <person name="Bumazhkin B.K."/>
            <person name="Patutina E.O."/>
            <person name="Beletsky A.V."/>
            <person name="Mardanov A.V."/>
            <person name="Baslerov R.V."/>
            <person name="Panteleeva A.N."/>
            <person name="Kolganova T.V."/>
            <person name="Ravin N.V."/>
            <person name="Skryabin K.G."/>
        </authorList>
    </citation>
    <scope>NUCLEOTIDE SEQUENCE [LARGE SCALE GENOMIC DNA]</scope>
    <source>
        <strain evidence="11 12">DG-6</strain>
    </source>
</reference>
<dbReference type="SUPFAM" id="SSF55681">
    <property type="entry name" value="Class II aaRS and biotin synthetases"/>
    <property type="match status" value="1"/>
</dbReference>
<dbReference type="PANTHER" id="PTHR10993:SF7">
    <property type="entry name" value="LIPOYLTRANSFERASE 2, MITOCHONDRIAL-RELATED"/>
    <property type="match status" value="1"/>
</dbReference>
<keyword evidence="5" id="KW-0963">Cytoplasm</keyword>
<evidence type="ECO:0000259" key="10">
    <source>
        <dbReference type="PROSITE" id="PS51733"/>
    </source>
</evidence>
<comment type="caution">
    <text evidence="11">The sequence shown here is derived from an EMBL/GenBank/DDBJ whole genome shotgun (WGS) entry which is preliminary data.</text>
</comment>
<dbReference type="InterPro" id="IPR004143">
    <property type="entry name" value="BPL_LPL_catalytic"/>
</dbReference>
<gene>
    <name evidence="5" type="primary">lipB</name>
    <name evidence="11" type="ORF">OSCT_2670</name>
</gene>
<dbReference type="STRING" id="765420.OSCT_2670"/>
<dbReference type="EMBL" id="ADVR01000112">
    <property type="protein sequence ID" value="EFO79544.1"/>
    <property type="molecule type" value="Genomic_DNA"/>
</dbReference>
<dbReference type="HOGENOM" id="CLU_035168_1_3_0"/>
<protein>
    <recommendedName>
        <fullName evidence="5 6">Octanoyltransferase</fullName>
        <ecNumber evidence="5 6">2.3.1.181</ecNumber>
    </recommendedName>
    <alternativeName>
        <fullName evidence="5">Lipoate-protein ligase B</fullName>
    </alternativeName>
    <alternativeName>
        <fullName evidence="5">Lipoyl/octanoyl transferase</fullName>
    </alternativeName>
    <alternativeName>
        <fullName evidence="5">Octanoyl-[acyl-carrier-protein]-protein N-octanoyltransferase</fullName>
    </alternativeName>
</protein>
<dbReference type="PROSITE" id="PS51733">
    <property type="entry name" value="BPL_LPL_CATALYTIC"/>
    <property type="match status" value="1"/>
</dbReference>
<organism evidence="11 12">
    <name type="scientific">Oscillochloris trichoides DG-6</name>
    <dbReference type="NCBI Taxonomy" id="765420"/>
    <lineage>
        <taxon>Bacteria</taxon>
        <taxon>Bacillati</taxon>
        <taxon>Chloroflexota</taxon>
        <taxon>Chloroflexia</taxon>
        <taxon>Chloroflexales</taxon>
        <taxon>Chloroflexineae</taxon>
        <taxon>Oscillochloridaceae</taxon>
        <taxon>Oscillochloris</taxon>
    </lineage>
</organism>
<name>E1IH69_9CHLR</name>
<comment type="subcellular location">
    <subcellularLocation>
        <location evidence="5">Cytoplasm</location>
    </subcellularLocation>
</comment>
<comment type="pathway">
    <text evidence="1 5 6">Protein modification; protein lipoylation via endogenous pathway; protein N(6)-(lipoyl)lysine from octanoyl-[acyl-carrier-protein]: step 1/2.</text>
</comment>
<dbReference type="EC" id="2.3.1.181" evidence="5 6"/>
<proteinExistence type="inferred from homology"/>
<evidence type="ECO:0000256" key="6">
    <source>
        <dbReference type="PIRNR" id="PIRNR016262"/>
    </source>
</evidence>
<evidence type="ECO:0000256" key="8">
    <source>
        <dbReference type="PIRSR" id="PIRSR016262-2"/>
    </source>
</evidence>
<dbReference type="eggNOG" id="COG0321">
    <property type="taxonomic scope" value="Bacteria"/>
</dbReference>
<sequence>MTTLRPVMLLRPGCLDYSQSWGMMRHYAAERSAGRGDDTLIILEHPPTITLGNKARPEHILIPPEVLAARGVALVQTDRGGDVTYHAPGQIVGYPILKLSQHGGDIGRYVRNIEEIIIRTLAEFSILGQRIPGLTGVWVQDGRAKICAIGVKLSAAGVTSHGFALNVNPDLNGFAQIIPCGIGGRGVTSLQAMLDHPITPAQVEPILLHHFATVFGVRLCESAPDPLIAEGISL</sequence>
<dbReference type="NCBIfam" id="TIGR00214">
    <property type="entry name" value="lipB"/>
    <property type="match status" value="1"/>
</dbReference>
<dbReference type="InterPro" id="IPR045864">
    <property type="entry name" value="aa-tRNA-synth_II/BPL/LPL"/>
</dbReference>
<feature type="binding site" evidence="5 8">
    <location>
        <begin position="162"/>
        <end position="164"/>
    </location>
    <ligand>
        <name>substrate</name>
    </ligand>
</feature>
<accession>E1IH69</accession>
<dbReference type="GO" id="GO:0016874">
    <property type="term" value="F:ligase activity"/>
    <property type="evidence" value="ECO:0007669"/>
    <property type="project" value="UniProtKB-KW"/>
</dbReference>
<comment type="function">
    <text evidence="4 5 6">Catalyzes the transfer of endogenously produced octanoic acid from octanoyl-acyl-carrier-protein onto the lipoyl domains of lipoate-dependent enzymes. Lipoyl-ACP can also act as a substrate although octanoyl-ACP is likely to be the physiological substrate.</text>
</comment>
<dbReference type="GO" id="GO:0009249">
    <property type="term" value="P:protein lipoylation"/>
    <property type="evidence" value="ECO:0007669"/>
    <property type="project" value="InterPro"/>
</dbReference>
<evidence type="ECO:0000313" key="12">
    <source>
        <dbReference type="Proteomes" id="UP000054010"/>
    </source>
</evidence>
<keyword evidence="12" id="KW-1185">Reference proteome</keyword>
<dbReference type="InterPro" id="IPR020605">
    <property type="entry name" value="Octanoyltransferase_CS"/>
</dbReference>
<dbReference type="InterPro" id="IPR000544">
    <property type="entry name" value="Octanoyltransferase"/>
</dbReference>
<dbReference type="Pfam" id="PF21948">
    <property type="entry name" value="LplA-B_cat"/>
    <property type="match status" value="1"/>
</dbReference>
<dbReference type="GO" id="GO:0033819">
    <property type="term" value="F:lipoyl(octanoyl) transferase activity"/>
    <property type="evidence" value="ECO:0007669"/>
    <property type="project" value="UniProtKB-EC"/>
</dbReference>
<dbReference type="Gene3D" id="3.30.930.10">
    <property type="entry name" value="Bira Bifunctional Protein, Domain 2"/>
    <property type="match status" value="1"/>
</dbReference>
<comment type="similarity">
    <text evidence="5 6">Belongs to the LipB family.</text>
</comment>
<dbReference type="HAMAP" id="MF_00013">
    <property type="entry name" value="LipB"/>
    <property type="match status" value="1"/>
</dbReference>
<feature type="binding site" evidence="5 8">
    <location>
        <begin position="148"/>
        <end position="150"/>
    </location>
    <ligand>
        <name>substrate</name>
    </ligand>
</feature>
<keyword evidence="3 5" id="KW-0012">Acyltransferase</keyword>
<dbReference type="PIRSF" id="PIRSF016262">
    <property type="entry name" value="LPLase"/>
    <property type="match status" value="1"/>
</dbReference>
<evidence type="ECO:0000256" key="2">
    <source>
        <dbReference type="ARBA" id="ARBA00022679"/>
    </source>
</evidence>
<feature type="site" description="Lowers pKa of active site Cys" evidence="5 9">
    <location>
        <position position="145"/>
    </location>
</feature>
<comment type="miscellaneous">
    <text evidence="5">In the reaction, the free carboxyl group of octanoic acid is attached via an amide linkage to the epsilon-amino group of a specific lysine residue of lipoyl domains of lipoate-dependent enzymes.</text>
</comment>
<evidence type="ECO:0000256" key="7">
    <source>
        <dbReference type="PIRSR" id="PIRSR016262-1"/>
    </source>
</evidence>